<keyword evidence="4 7" id="KW-0812">Transmembrane</keyword>
<sequence>MNLDPGFIWTALRSLLQAVPTTLAITAVSSLCGLLLGTVTALLRIYRVPLLGQASSAYVTFIRGTPMLTHLLLIYFGLPLLIDGPLAGAGLPVRSAMIPMIGFAYIAFSITAGAYLSEVVRAGIQAVDRGQMEAGLAVGMTTGQALRRIVLPQAMAASVPNLSNSVIGMLHASSLAFTVSVVDINAQAQIVASTNWRYFEAYLAAAILYWGMTLALERLAALVERRISLYNRGGVSS</sequence>
<comment type="caution">
    <text evidence="9">The sequence shown here is derived from an EMBL/GenBank/DDBJ whole genome shotgun (WGS) entry which is preliminary data.</text>
</comment>
<keyword evidence="2 7" id="KW-0813">Transport</keyword>
<dbReference type="PROSITE" id="PS50928">
    <property type="entry name" value="ABC_TM1"/>
    <property type="match status" value="1"/>
</dbReference>
<dbReference type="Proteomes" id="UP000621560">
    <property type="component" value="Unassembled WGS sequence"/>
</dbReference>
<dbReference type="InterPro" id="IPR035906">
    <property type="entry name" value="MetI-like_sf"/>
</dbReference>
<evidence type="ECO:0000256" key="6">
    <source>
        <dbReference type="ARBA" id="ARBA00023136"/>
    </source>
</evidence>
<dbReference type="GO" id="GO:0022857">
    <property type="term" value="F:transmembrane transporter activity"/>
    <property type="evidence" value="ECO:0007669"/>
    <property type="project" value="InterPro"/>
</dbReference>
<feature type="transmembrane region" description="Helical" evidence="7">
    <location>
        <begin position="96"/>
        <end position="116"/>
    </location>
</feature>
<dbReference type="Pfam" id="PF00528">
    <property type="entry name" value="BPD_transp_1"/>
    <property type="match status" value="1"/>
</dbReference>
<evidence type="ECO:0000259" key="8">
    <source>
        <dbReference type="PROSITE" id="PS50928"/>
    </source>
</evidence>
<dbReference type="NCBIfam" id="TIGR01726">
    <property type="entry name" value="HEQRo_perm_3TM"/>
    <property type="match status" value="1"/>
</dbReference>
<dbReference type="GO" id="GO:0043190">
    <property type="term" value="C:ATP-binding cassette (ABC) transporter complex"/>
    <property type="evidence" value="ECO:0007669"/>
    <property type="project" value="InterPro"/>
</dbReference>
<dbReference type="EMBL" id="JACXIZ010000010">
    <property type="protein sequence ID" value="MBD2844264.1"/>
    <property type="molecule type" value="Genomic_DNA"/>
</dbReference>
<organism evidence="9 10">
    <name type="scientific">Paenibacillus sabuli</name>
    <dbReference type="NCBI Taxonomy" id="2772509"/>
    <lineage>
        <taxon>Bacteria</taxon>
        <taxon>Bacillati</taxon>
        <taxon>Bacillota</taxon>
        <taxon>Bacilli</taxon>
        <taxon>Bacillales</taxon>
        <taxon>Paenibacillaceae</taxon>
        <taxon>Paenibacillus</taxon>
    </lineage>
</organism>
<feature type="domain" description="ABC transmembrane type-1" evidence="8">
    <location>
        <begin position="19"/>
        <end position="220"/>
    </location>
</feature>
<comment type="similarity">
    <text evidence="7">Belongs to the binding-protein-dependent transport system permease family.</text>
</comment>
<dbReference type="AlphaFoldDB" id="A0A927BRL1"/>
<evidence type="ECO:0000256" key="2">
    <source>
        <dbReference type="ARBA" id="ARBA00022448"/>
    </source>
</evidence>
<evidence type="ECO:0000256" key="7">
    <source>
        <dbReference type="RuleBase" id="RU363032"/>
    </source>
</evidence>
<name>A0A927BRL1_9BACL</name>
<evidence type="ECO:0000313" key="10">
    <source>
        <dbReference type="Proteomes" id="UP000621560"/>
    </source>
</evidence>
<keyword evidence="3" id="KW-1003">Cell membrane</keyword>
<dbReference type="Gene3D" id="1.10.3720.10">
    <property type="entry name" value="MetI-like"/>
    <property type="match status" value="1"/>
</dbReference>
<dbReference type="CDD" id="cd06261">
    <property type="entry name" value="TM_PBP2"/>
    <property type="match status" value="1"/>
</dbReference>
<dbReference type="InterPro" id="IPR000515">
    <property type="entry name" value="MetI-like"/>
</dbReference>
<evidence type="ECO:0000313" key="9">
    <source>
        <dbReference type="EMBL" id="MBD2844264.1"/>
    </source>
</evidence>
<dbReference type="InterPro" id="IPR010065">
    <property type="entry name" value="AA_ABC_transptr_permease_3TM"/>
</dbReference>
<dbReference type="InterPro" id="IPR043429">
    <property type="entry name" value="ArtM/GltK/GlnP/TcyL/YhdX-like"/>
</dbReference>
<dbReference type="PANTHER" id="PTHR30614:SF43">
    <property type="entry name" value="L-CYSTINE TRANSPORT SYSTEM PERMEASE PROTEIN TCYM"/>
    <property type="match status" value="1"/>
</dbReference>
<keyword evidence="5 7" id="KW-1133">Transmembrane helix</keyword>
<evidence type="ECO:0000256" key="3">
    <source>
        <dbReference type="ARBA" id="ARBA00022475"/>
    </source>
</evidence>
<gene>
    <name evidence="9" type="ORF">IDH44_03605</name>
</gene>
<evidence type="ECO:0000256" key="1">
    <source>
        <dbReference type="ARBA" id="ARBA00004651"/>
    </source>
</evidence>
<proteinExistence type="inferred from homology"/>
<dbReference type="RefSeq" id="WP_190914791.1">
    <property type="nucleotide sequence ID" value="NZ_JACXIZ010000010.1"/>
</dbReference>
<accession>A0A927BRL1</accession>
<evidence type="ECO:0000256" key="5">
    <source>
        <dbReference type="ARBA" id="ARBA00022989"/>
    </source>
</evidence>
<feature type="transmembrane region" description="Helical" evidence="7">
    <location>
        <begin position="23"/>
        <end position="45"/>
    </location>
</feature>
<dbReference type="GO" id="GO:0006865">
    <property type="term" value="P:amino acid transport"/>
    <property type="evidence" value="ECO:0007669"/>
    <property type="project" value="TreeGrafter"/>
</dbReference>
<evidence type="ECO:0000256" key="4">
    <source>
        <dbReference type="ARBA" id="ARBA00022692"/>
    </source>
</evidence>
<dbReference type="SUPFAM" id="SSF161098">
    <property type="entry name" value="MetI-like"/>
    <property type="match status" value="1"/>
</dbReference>
<comment type="subcellular location">
    <subcellularLocation>
        <location evidence="1 7">Cell membrane</location>
        <topology evidence="1 7">Multi-pass membrane protein</topology>
    </subcellularLocation>
</comment>
<dbReference type="PANTHER" id="PTHR30614">
    <property type="entry name" value="MEMBRANE COMPONENT OF AMINO ACID ABC TRANSPORTER"/>
    <property type="match status" value="1"/>
</dbReference>
<protein>
    <submittedName>
        <fullName evidence="9">Amino acid ABC transporter permease</fullName>
    </submittedName>
</protein>
<keyword evidence="10" id="KW-1185">Reference proteome</keyword>
<reference evidence="9" key="1">
    <citation type="submission" date="2020-09" db="EMBL/GenBank/DDBJ databases">
        <title>A novel bacterium of genus Paenibacillus, isolated from South China Sea.</title>
        <authorList>
            <person name="Huang H."/>
            <person name="Mo K."/>
            <person name="Hu Y."/>
        </authorList>
    </citation>
    <scope>NUCLEOTIDE SEQUENCE</scope>
    <source>
        <strain evidence="9">IB182496</strain>
    </source>
</reference>
<keyword evidence="6 7" id="KW-0472">Membrane</keyword>